<dbReference type="AlphaFoldDB" id="F1LGT4"/>
<dbReference type="GO" id="GO:0005874">
    <property type="term" value="C:microtubule"/>
    <property type="evidence" value="ECO:0007669"/>
    <property type="project" value="UniProtKB-KW"/>
</dbReference>
<dbReference type="EMBL" id="JI216529">
    <property type="protein sequence ID" value="ADY49338.1"/>
    <property type="molecule type" value="mRNA"/>
</dbReference>
<dbReference type="InterPro" id="IPR023123">
    <property type="entry name" value="Tubulin_C"/>
</dbReference>
<evidence type="ECO:0000256" key="4">
    <source>
        <dbReference type="ARBA" id="ARBA00023134"/>
    </source>
</evidence>
<dbReference type="Gene3D" id="1.10.287.600">
    <property type="entry name" value="Helix hairpin bin"/>
    <property type="match status" value="1"/>
</dbReference>
<evidence type="ECO:0000256" key="2">
    <source>
        <dbReference type="ARBA" id="ARBA00022701"/>
    </source>
</evidence>
<accession>F1LGT4</accession>
<reference evidence="5" key="1">
    <citation type="journal article" date="2011" name="Genome Res.">
        <title>Deep small RNA sequencing from the nematode Ascaris reveals conservation, functional diversification, and novel developmental profiles.</title>
        <authorList>
            <person name="Wang J."/>
            <person name="Czech B."/>
            <person name="Crunk A."/>
            <person name="Wallace A."/>
            <person name="Mitreva M."/>
            <person name="Hannon G.J."/>
            <person name="Davis R.E."/>
        </authorList>
    </citation>
    <scope>NUCLEOTIDE SEQUENCE</scope>
</reference>
<keyword evidence="2" id="KW-0493">Microtubule</keyword>
<comment type="similarity">
    <text evidence="1">Belongs to the tubulin family.</text>
</comment>
<dbReference type="GO" id="GO:0007017">
    <property type="term" value="P:microtubule-based process"/>
    <property type="evidence" value="ECO:0007669"/>
    <property type="project" value="InterPro"/>
</dbReference>
<evidence type="ECO:0000256" key="1">
    <source>
        <dbReference type="ARBA" id="ARBA00009636"/>
    </source>
</evidence>
<dbReference type="GO" id="GO:0005525">
    <property type="term" value="F:GTP binding"/>
    <property type="evidence" value="ECO:0007669"/>
    <property type="project" value="UniProtKB-KW"/>
</dbReference>
<evidence type="ECO:0000256" key="3">
    <source>
        <dbReference type="ARBA" id="ARBA00022741"/>
    </source>
</evidence>
<keyword evidence="4" id="KW-0342">GTP-binding</keyword>
<evidence type="ECO:0000313" key="5">
    <source>
        <dbReference type="EMBL" id="ADY49338.1"/>
    </source>
</evidence>
<keyword evidence="3" id="KW-0547">Nucleotide-binding</keyword>
<dbReference type="PANTHER" id="PTHR11588">
    <property type="entry name" value="TUBULIN"/>
    <property type="match status" value="1"/>
</dbReference>
<dbReference type="SUPFAM" id="SSF55307">
    <property type="entry name" value="Tubulin C-terminal domain-like"/>
    <property type="match status" value="1"/>
</dbReference>
<sequence length="51" mass="6025">MYAKRAFVHWYVGEGMEEGEFSEAREDLAALEKDYSIRWKVRAKVKVKSTK</sequence>
<name>F1LGT4_ASCSU</name>
<proteinExistence type="evidence at transcript level"/>
<organism evidence="5">
    <name type="scientific">Ascaris suum</name>
    <name type="common">Pig roundworm</name>
    <name type="synonym">Ascaris lumbricoides</name>
    <dbReference type="NCBI Taxonomy" id="6253"/>
    <lineage>
        <taxon>Eukaryota</taxon>
        <taxon>Metazoa</taxon>
        <taxon>Ecdysozoa</taxon>
        <taxon>Nematoda</taxon>
        <taxon>Chromadorea</taxon>
        <taxon>Rhabditida</taxon>
        <taxon>Spirurina</taxon>
        <taxon>Ascaridomorpha</taxon>
        <taxon>Ascaridoidea</taxon>
        <taxon>Ascarididae</taxon>
        <taxon>Ascaris</taxon>
    </lineage>
</organism>
<dbReference type="InterPro" id="IPR000217">
    <property type="entry name" value="Tubulin"/>
</dbReference>
<protein>
    <submittedName>
        <fullName evidence="5">Tubulin alpha chain</fullName>
    </submittedName>
</protein>
<dbReference type="InterPro" id="IPR008280">
    <property type="entry name" value="Tub_FtsZ_C"/>
</dbReference>